<gene>
    <name evidence="4" type="ORF">AVO45_08295</name>
</gene>
<dbReference type="GO" id="GO:0009306">
    <property type="term" value="P:protein secretion"/>
    <property type="evidence" value="ECO:0007669"/>
    <property type="project" value="InterPro"/>
</dbReference>
<dbReference type="AlphaFoldDB" id="A0A0X3TQD3"/>
<proteinExistence type="inferred from homology"/>
<dbReference type="InterPro" id="IPR006135">
    <property type="entry name" value="T3SS_substrate_exporter"/>
</dbReference>
<feature type="transmembrane region" description="Helical" evidence="3">
    <location>
        <begin position="95"/>
        <end position="116"/>
    </location>
</feature>
<reference evidence="4 5" key="1">
    <citation type="submission" date="2015-12" db="EMBL/GenBank/DDBJ databases">
        <authorList>
            <person name="Shamseldin A."/>
            <person name="Moawad H."/>
            <person name="Abd El-Rahim W.M."/>
            <person name="Sadowsky M.J."/>
        </authorList>
    </citation>
    <scope>NUCLEOTIDE SEQUENCE [LARGE SCALE GENOMIC DNA]</scope>
    <source>
        <strain evidence="4 5">ZGT118</strain>
    </source>
</reference>
<feature type="transmembrane region" description="Helical" evidence="3">
    <location>
        <begin position="32"/>
        <end position="50"/>
    </location>
</feature>
<dbReference type="RefSeq" id="WP_068347007.1">
    <property type="nucleotide sequence ID" value="NZ_LQBQ01000023.1"/>
</dbReference>
<accession>A0A0X3TQD3</accession>
<dbReference type="InterPro" id="IPR029025">
    <property type="entry name" value="T3SS_substrate_exporter_C"/>
</dbReference>
<feature type="compositionally biased region" description="Basic and acidic residues" evidence="2">
    <location>
        <begin position="224"/>
        <end position="242"/>
    </location>
</feature>
<dbReference type="GO" id="GO:0005886">
    <property type="term" value="C:plasma membrane"/>
    <property type="evidence" value="ECO:0007669"/>
    <property type="project" value="TreeGrafter"/>
</dbReference>
<evidence type="ECO:0000256" key="3">
    <source>
        <dbReference type="SAM" id="Phobius"/>
    </source>
</evidence>
<keyword evidence="4" id="KW-0969">Cilium</keyword>
<dbReference type="EMBL" id="LQBQ01000023">
    <property type="protein sequence ID" value="KUJ77962.1"/>
    <property type="molecule type" value="Genomic_DNA"/>
</dbReference>
<evidence type="ECO:0000256" key="1">
    <source>
        <dbReference type="ARBA" id="ARBA00010690"/>
    </source>
</evidence>
<feature type="transmembrane region" description="Helical" evidence="3">
    <location>
        <begin position="148"/>
        <end position="166"/>
    </location>
</feature>
<sequence>MSTQDEDEKAFEPTPQKLLKAREKGEVARSTDLFVVAAYAGLLVALLTTGKSALTQLGTLLSVLTDQSDTLPSLFLDGSGRAVVAAIFESTGRSLLPLFTIPATAVVLCIVAQRAFVVTPGKLKPKISRVSVLSNFRNKFGRSGLFEFAKSFAKLLIYSTCLALFLRARLPEIVTVSAAGAQASIAAMLSLLLRFMAIVVVVAAAIGAVDYLWQRSEHIRKNRMSRKEIQDEVKESEGDPHMKQQRRQRGQEVAMNRMMADVPAADVVIVNPTHYAVALKWSRAPGAAPVCVAKGVDEIAARIRETASSAGVPIRSDPPTARALHATVEIGREISEEHYRPVAAAIRFAEAMRKRAKERI</sequence>
<comment type="caution">
    <text evidence="4">The sequence shown here is derived from an EMBL/GenBank/DDBJ whole genome shotgun (WGS) entry which is preliminary data.</text>
</comment>
<dbReference type="Proteomes" id="UP000053791">
    <property type="component" value="Unassembled WGS sequence"/>
</dbReference>
<dbReference type="Pfam" id="PF01312">
    <property type="entry name" value="Bac_export_2"/>
    <property type="match status" value="1"/>
</dbReference>
<dbReference type="PANTHER" id="PTHR30531">
    <property type="entry name" value="FLAGELLAR BIOSYNTHETIC PROTEIN FLHB"/>
    <property type="match status" value="1"/>
</dbReference>
<keyword evidence="4" id="KW-0966">Cell projection</keyword>
<keyword evidence="4" id="KW-0282">Flagellum</keyword>
<evidence type="ECO:0000313" key="5">
    <source>
        <dbReference type="Proteomes" id="UP000053791"/>
    </source>
</evidence>
<dbReference type="STRING" id="1685379.AVO45_08295"/>
<evidence type="ECO:0000313" key="4">
    <source>
        <dbReference type="EMBL" id="KUJ77962.1"/>
    </source>
</evidence>
<protein>
    <submittedName>
        <fullName evidence="4">Flagellar biosynthesis protein FlhB</fullName>
    </submittedName>
</protein>
<feature type="transmembrane region" description="Helical" evidence="3">
    <location>
        <begin position="195"/>
        <end position="213"/>
    </location>
</feature>
<evidence type="ECO:0000256" key="2">
    <source>
        <dbReference type="SAM" id="MobiDB-lite"/>
    </source>
</evidence>
<dbReference type="PANTHER" id="PTHR30531:SF12">
    <property type="entry name" value="FLAGELLAR BIOSYNTHETIC PROTEIN FLHB"/>
    <property type="match status" value="1"/>
</dbReference>
<feature type="region of interest" description="Disordered" evidence="2">
    <location>
        <begin position="224"/>
        <end position="250"/>
    </location>
</feature>
<keyword evidence="3" id="KW-0472">Membrane</keyword>
<keyword evidence="3" id="KW-0812">Transmembrane</keyword>
<dbReference type="SUPFAM" id="SSF160544">
    <property type="entry name" value="EscU C-terminal domain-like"/>
    <property type="match status" value="1"/>
</dbReference>
<dbReference type="Gene3D" id="3.40.1690.10">
    <property type="entry name" value="secretion proteins EscU"/>
    <property type="match status" value="1"/>
</dbReference>
<name>A0A0X3TQD3_9RHOB</name>
<keyword evidence="5" id="KW-1185">Reference proteome</keyword>
<dbReference type="PRINTS" id="PR00950">
    <property type="entry name" value="TYPE3IMSPROT"/>
</dbReference>
<comment type="similarity">
    <text evidence="1">Belongs to the type III secretion exporter family.</text>
</comment>
<dbReference type="OrthoDB" id="9807950at2"/>
<organism evidence="4 5">
    <name type="scientific">Ruegeria marisrubri</name>
    <dbReference type="NCBI Taxonomy" id="1685379"/>
    <lineage>
        <taxon>Bacteria</taxon>
        <taxon>Pseudomonadati</taxon>
        <taxon>Pseudomonadota</taxon>
        <taxon>Alphaproteobacteria</taxon>
        <taxon>Rhodobacterales</taxon>
        <taxon>Roseobacteraceae</taxon>
        <taxon>Ruegeria</taxon>
    </lineage>
</organism>
<keyword evidence="3" id="KW-1133">Transmembrane helix</keyword>